<evidence type="ECO:0000256" key="1">
    <source>
        <dbReference type="SAM" id="Coils"/>
    </source>
</evidence>
<accession>A0ABQ3VQY6</accession>
<gene>
    <name evidence="3" type="ORF">KSZ_62360</name>
</gene>
<evidence type="ECO:0008006" key="5">
    <source>
        <dbReference type="Google" id="ProtNLM"/>
    </source>
</evidence>
<feature type="region of interest" description="Disordered" evidence="2">
    <location>
        <begin position="1"/>
        <end position="27"/>
    </location>
</feature>
<feature type="coiled-coil region" evidence="1">
    <location>
        <begin position="36"/>
        <end position="63"/>
    </location>
</feature>
<dbReference type="RefSeq" id="WP_201365839.1">
    <property type="nucleotide sequence ID" value="NZ_BNJJ01000022.1"/>
</dbReference>
<evidence type="ECO:0000256" key="2">
    <source>
        <dbReference type="SAM" id="MobiDB-lite"/>
    </source>
</evidence>
<dbReference type="Proteomes" id="UP000635565">
    <property type="component" value="Unassembled WGS sequence"/>
</dbReference>
<name>A0ABQ3VQY6_9CHLR</name>
<protein>
    <recommendedName>
        <fullName evidence="5">Transposase TnpC homeodomain domain-containing protein</fullName>
    </recommendedName>
</protein>
<sequence length="168" mass="18830">MDQAEKSRNQKQANATSNALAVGTQVSPAEVQSPVLQALLKAIQAIRSDLRELRSEVREIRTEGEYQTGRSEELVRLVTLLTSQRYDANPPDEEEESSTERMQDVVMGQSALLQDEPPISFTDMEEEIVPGAILLKPVHPRRHAQVRANVARGEERYAGISQRERRPG</sequence>
<comment type="caution">
    <text evidence="3">The sequence shown here is derived from an EMBL/GenBank/DDBJ whole genome shotgun (WGS) entry which is preliminary data.</text>
</comment>
<keyword evidence="1" id="KW-0175">Coiled coil</keyword>
<feature type="region of interest" description="Disordered" evidence="2">
    <location>
        <begin position="147"/>
        <end position="168"/>
    </location>
</feature>
<keyword evidence="4" id="KW-1185">Reference proteome</keyword>
<dbReference type="EMBL" id="BNJJ01000022">
    <property type="protein sequence ID" value="GHO88230.1"/>
    <property type="molecule type" value="Genomic_DNA"/>
</dbReference>
<proteinExistence type="predicted"/>
<feature type="compositionally biased region" description="Basic and acidic residues" evidence="2">
    <location>
        <begin position="152"/>
        <end position="168"/>
    </location>
</feature>
<organism evidence="3 4">
    <name type="scientific">Dictyobacter formicarum</name>
    <dbReference type="NCBI Taxonomy" id="2778368"/>
    <lineage>
        <taxon>Bacteria</taxon>
        <taxon>Bacillati</taxon>
        <taxon>Chloroflexota</taxon>
        <taxon>Ktedonobacteria</taxon>
        <taxon>Ktedonobacterales</taxon>
        <taxon>Dictyobacteraceae</taxon>
        <taxon>Dictyobacter</taxon>
    </lineage>
</organism>
<reference evidence="3 4" key="1">
    <citation type="journal article" date="2021" name="Int. J. Syst. Evol. Microbiol.">
        <title>Reticulibacter mediterranei gen. nov., sp. nov., within the new family Reticulibacteraceae fam. nov., and Ktedonospora formicarum gen. nov., sp. nov., Ktedonobacter robiniae sp. nov., Dictyobacter formicarum sp. nov. and Dictyobacter arantiisoli sp. nov., belonging to the class Ktedonobacteria.</title>
        <authorList>
            <person name="Yabe S."/>
            <person name="Zheng Y."/>
            <person name="Wang C.M."/>
            <person name="Sakai Y."/>
            <person name="Abe K."/>
            <person name="Yokota A."/>
            <person name="Donadio S."/>
            <person name="Cavaletti L."/>
            <person name="Monciardini P."/>
        </authorList>
    </citation>
    <scope>NUCLEOTIDE SEQUENCE [LARGE SCALE GENOMIC DNA]</scope>
    <source>
        <strain evidence="3 4">SOSP1-9</strain>
    </source>
</reference>
<feature type="compositionally biased region" description="Polar residues" evidence="2">
    <location>
        <begin position="10"/>
        <end position="27"/>
    </location>
</feature>
<evidence type="ECO:0000313" key="3">
    <source>
        <dbReference type="EMBL" id="GHO88230.1"/>
    </source>
</evidence>
<evidence type="ECO:0000313" key="4">
    <source>
        <dbReference type="Proteomes" id="UP000635565"/>
    </source>
</evidence>